<reference evidence="10 11" key="1">
    <citation type="submission" date="2015-09" db="EMBL/GenBank/DDBJ databases">
        <title>Draft genome sequence of Alicyclobacillus ferrooxydans DSM 22381.</title>
        <authorList>
            <person name="Hemp J."/>
        </authorList>
    </citation>
    <scope>NUCLEOTIDE SEQUENCE [LARGE SCALE GENOMIC DNA]</scope>
    <source>
        <strain evidence="10 11">TC-34</strain>
    </source>
</reference>
<dbReference type="SUPFAM" id="SSF55874">
    <property type="entry name" value="ATPase domain of HSP90 chaperone/DNA topoisomerase II/histidine kinase"/>
    <property type="match status" value="1"/>
</dbReference>
<dbReference type="Pfam" id="PF02518">
    <property type="entry name" value="HATPase_c"/>
    <property type="match status" value="1"/>
</dbReference>
<dbReference type="Gene3D" id="3.30.565.10">
    <property type="entry name" value="Histidine kinase-like ATPase, C-terminal domain"/>
    <property type="match status" value="1"/>
</dbReference>
<keyword evidence="7" id="KW-0067">ATP-binding</keyword>
<evidence type="ECO:0000256" key="1">
    <source>
        <dbReference type="ARBA" id="ARBA00000085"/>
    </source>
</evidence>
<dbReference type="InterPro" id="IPR004358">
    <property type="entry name" value="Sig_transdc_His_kin-like_C"/>
</dbReference>
<evidence type="ECO:0000313" key="10">
    <source>
        <dbReference type="EMBL" id="KPV44626.1"/>
    </source>
</evidence>
<dbReference type="Gene3D" id="1.10.287.130">
    <property type="match status" value="1"/>
</dbReference>
<dbReference type="GO" id="GO:0005524">
    <property type="term" value="F:ATP binding"/>
    <property type="evidence" value="ECO:0007669"/>
    <property type="project" value="UniProtKB-KW"/>
</dbReference>
<evidence type="ECO:0000256" key="3">
    <source>
        <dbReference type="ARBA" id="ARBA00022553"/>
    </source>
</evidence>
<dbReference type="InterPro" id="IPR003594">
    <property type="entry name" value="HATPase_dom"/>
</dbReference>
<evidence type="ECO:0000313" key="11">
    <source>
        <dbReference type="Proteomes" id="UP000050482"/>
    </source>
</evidence>
<keyword evidence="11" id="KW-1185">Reference proteome</keyword>
<keyword evidence="5" id="KW-0547">Nucleotide-binding</keyword>
<dbReference type="AlphaFoldDB" id="A0A0P9CP37"/>
<evidence type="ECO:0000256" key="2">
    <source>
        <dbReference type="ARBA" id="ARBA00012438"/>
    </source>
</evidence>
<dbReference type="CDD" id="cd00075">
    <property type="entry name" value="HATPase"/>
    <property type="match status" value="1"/>
</dbReference>
<dbReference type="SUPFAM" id="SSF47384">
    <property type="entry name" value="Homodimeric domain of signal transducing histidine kinase"/>
    <property type="match status" value="1"/>
</dbReference>
<dbReference type="Proteomes" id="UP000050482">
    <property type="component" value="Unassembled WGS sequence"/>
</dbReference>
<name>A0A0P9CP37_9BACL</name>
<dbReference type="GO" id="GO:0000155">
    <property type="term" value="F:phosphorelay sensor kinase activity"/>
    <property type="evidence" value="ECO:0007669"/>
    <property type="project" value="InterPro"/>
</dbReference>
<gene>
    <name evidence="10" type="ORF">AN477_06490</name>
</gene>
<evidence type="ECO:0000259" key="9">
    <source>
        <dbReference type="PROSITE" id="PS50109"/>
    </source>
</evidence>
<keyword evidence="4" id="KW-0808">Transferase</keyword>
<dbReference type="InterPro" id="IPR036890">
    <property type="entry name" value="HATPase_C_sf"/>
</dbReference>
<dbReference type="InterPro" id="IPR005467">
    <property type="entry name" value="His_kinase_dom"/>
</dbReference>
<dbReference type="InterPro" id="IPR036097">
    <property type="entry name" value="HisK_dim/P_sf"/>
</dbReference>
<dbReference type="PANTHER" id="PTHR43065:SF10">
    <property type="entry name" value="PEROXIDE STRESS-ACTIVATED HISTIDINE KINASE MAK3"/>
    <property type="match status" value="1"/>
</dbReference>
<evidence type="ECO:0000256" key="5">
    <source>
        <dbReference type="ARBA" id="ARBA00022741"/>
    </source>
</evidence>
<dbReference type="SMART" id="SM00388">
    <property type="entry name" value="HisKA"/>
    <property type="match status" value="1"/>
</dbReference>
<dbReference type="PROSITE" id="PS50109">
    <property type="entry name" value="HIS_KIN"/>
    <property type="match status" value="1"/>
</dbReference>
<organism evidence="10 11">
    <name type="scientific">Alicyclobacillus ferrooxydans</name>
    <dbReference type="NCBI Taxonomy" id="471514"/>
    <lineage>
        <taxon>Bacteria</taxon>
        <taxon>Bacillati</taxon>
        <taxon>Bacillota</taxon>
        <taxon>Bacilli</taxon>
        <taxon>Bacillales</taxon>
        <taxon>Alicyclobacillaceae</taxon>
        <taxon>Alicyclobacillus</taxon>
    </lineage>
</organism>
<evidence type="ECO:0000256" key="6">
    <source>
        <dbReference type="ARBA" id="ARBA00022777"/>
    </source>
</evidence>
<dbReference type="PATRIC" id="fig|471514.4.peg.4272"/>
<accession>A0A0P9CP37</accession>
<dbReference type="STRING" id="471514.AN477_06490"/>
<dbReference type="InterPro" id="IPR003661">
    <property type="entry name" value="HisK_dim/P_dom"/>
</dbReference>
<dbReference type="PANTHER" id="PTHR43065">
    <property type="entry name" value="SENSOR HISTIDINE KINASE"/>
    <property type="match status" value="1"/>
</dbReference>
<dbReference type="SMART" id="SM00387">
    <property type="entry name" value="HATPase_c"/>
    <property type="match status" value="1"/>
</dbReference>
<comment type="catalytic activity">
    <reaction evidence="1">
        <text>ATP + protein L-histidine = ADP + protein N-phospho-L-histidine.</text>
        <dbReference type="EC" id="2.7.13.3"/>
    </reaction>
</comment>
<dbReference type="Pfam" id="PF00512">
    <property type="entry name" value="HisKA"/>
    <property type="match status" value="1"/>
</dbReference>
<keyword evidence="8" id="KW-0902">Two-component regulatory system</keyword>
<sequence>MAANIIQGERTGWFASPIWLNSGILHLNQDGWLTVCNELALQLLDIDVELGVPVRLDDHLSVDREEYKLLHHIVTSRAEIRNEITTWAENKRIRHVLIDSYSDDSVDLGHGCRRGHGMYVMMKDLGDFALLDQHLQRTEKLAVIGKVAAGVAHEIRNPLTTVRGFLQVMMNRFEERQMLEEQEYLQMMVAEVDKVESLVKELLLLSKPHHTAKRNCKLGKLVTALRPSIEVMADTKQISTEFVIDETIPSVAGDEGLLTHVVNQLVENAIDAMEPKGHLTVRVYSEDKVVRLDVRDTGPGIPYYQMDQVFDAFFTTKEKGTGLGLPICQKIVADHGGDIHVSSKGFGTTFSVLLPALEAKRPEQSV</sequence>
<keyword evidence="6" id="KW-0418">Kinase</keyword>
<evidence type="ECO:0000256" key="7">
    <source>
        <dbReference type="ARBA" id="ARBA00022840"/>
    </source>
</evidence>
<dbReference type="EMBL" id="LJCO01000030">
    <property type="protein sequence ID" value="KPV44626.1"/>
    <property type="molecule type" value="Genomic_DNA"/>
</dbReference>
<proteinExistence type="predicted"/>
<comment type="caution">
    <text evidence="10">The sequence shown here is derived from an EMBL/GenBank/DDBJ whole genome shotgun (WGS) entry which is preliminary data.</text>
</comment>
<dbReference type="EC" id="2.7.13.3" evidence="2"/>
<feature type="domain" description="Histidine kinase" evidence="9">
    <location>
        <begin position="150"/>
        <end position="358"/>
    </location>
</feature>
<evidence type="ECO:0000256" key="4">
    <source>
        <dbReference type="ARBA" id="ARBA00022679"/>
    </source>
</evidence>
<keyword evidence="3" id="KW-0597">Phosphoprotein</keyword>
<dbReference type="RefSeq" id="WP_054968349.1">
    <property type="nucleotide sequence ID" value="NZ_LJCO01000030.1"/>
</dbReference>
<evidence type="ECO:0000256" key="8">
    <source>
        <dbReference type="ARBA" id="ARBA00023012"/>
    </source>
</evidence>
<dbReference type="PRINTS" id="PR00344">
    <property type="entry name" value="BCTRLSENSOR"/>
</dbReference>
<protein>
    <recommendedName>
        <fullName evidence="2">histidine kinase</fullName>
        <ecNumber evidence="2">2.7.13.3</ecNumber>
    </recommendedName>
</protein>
<dbReference type="CDD" id="cd00082">
    <property type="entry name" value="HisKA"/>
    <property type="match status" value="1"/>
</dbReference>